<evidence type="ECO:0000313" key="2">
    <source>
        <dbReference type="Proteomes" id="UP000189911"/>
    </source>
</evidence>
<sequence length="160" mass="18679">MIQESVVLALEDANRVNYKSLWLNALDDEERQLLELFSFGQVRDVPTELGFTLSDEMWVKLKRLTLLDLCCQNRTVYLDRVRRDCELGSLLEAEHLMMSVGNWVDFQIDQVSNDIHILQCHESRDVYNGEQELAVVKPNKTGQSILKDLRQWRNKLQGEL</sequence>
<dbReference type="OrthoDB" id="10265275at2759"/>
<proteinExistence type="predicted"/>
<gene>
    <name evidence="1" type="ORF">LANO_0G08394G</name>
</gene>
<keyword evidence="2" id="KW-1185">Reference proteome</keyword>
<evidence type="ECO:0000313" key="1">
    <source>
        <dbReference type="EMBL" id="SCV04138.1"/>
    </source>
</evidence>
<protein>
    <submittedName>
        <fullName evidence="1">LANO_0G08394g1_1</fullName>
    </submittedName>
</protein>
<name>A0A1G4KI14_9SACH</name>
<accession>A0A1G4KI14</accession>
<reference evidence="2" key="1">
    <citation type="submission" date="2016-03" db="EMBL/GenBank/DDBJ databases">
        <authorList>
            <person name="Devillers Hugo."/>
        </authorList>
    </citation>
    <scope>NUCLEOTIDE SEQUENCE [LARGE SCALE GENOMIC DNA]</scope>
</reference>
<organism evidence="1 2">
    <name type="scientific">Lachancea nothofagi CBS 11611</name>
    <dbReference type="NCBI Taxonomy" id="1266666"/>
    <lineage>
        <taxon>Eukaryota</taxon>
        <taxon>Fungi</taxon>
        <taxon>Dikarya</taxon>
        <taxon>Ascomycota</taxon>
        <taxon>Saccharomycotina</taxon>
        <taxon>Saccharomycetes</taxon>
        <taxon>Saccharomycetales</taxon>
        <taxon>Saccharomycetaceae</taxon>
        <taxon>Lachancea</taxon>
    </lineage>
</organism>
<dbReference type="AlphaFoldDB" id="A0A1G4KI14"/>
<dbReference type="Proteomes" id="UP000189911">
    <property type="component" value="Chromosome G"/>
</dbReference>
<dbReference type="EMBL" id="LT598453">
    <property type="protein sequence ID" value="SCV04138.1"/>
    <property type="molecule type" value="Genomic_DNA"/>
</dbReference>